<accession>A0A176W8A9</accession>
<gene>
    <name evidence="2" type="ORF">AXG93_684s1300</name>
</gene>
<dbReference type="EMBL" id="LVLJ01001645">
    <property type="protein sequence ID" value="OAE28851.1"/>
    <property type="molecule type" value="Genomic_DNA"/>
</dbReference>
<evidence type="ECO:0000313" key="3">
    <source>
        <dbReference type="Proteomes" id="UP000077202"/>
    </source>
</evidence>
<protein>
    <submittedName>
        <fullName evidence="2">Uncharacterized protein</fullName>
    </submittedName>
</protein>
<organism evidence="2 3">
    <name type="scientific">Marchantia polymorpha subsp. ruderalis</name>
    <dbReference type="NCBI Taxonomy" id="1480154"/>
    <lineage>
        <taxon>Eukaryota</taxon>
        <taxon>Viridiplantae</taxon>
        <taxon>Streptophyta</taxon>
        <taxon>Embryophyta</taxon>
        <taxon>Marchantiophyta</taxon>
        <taxon>Marchantiopsida</taxon>
        <taxon>Marchantiidae</taxon>
        <taxon>Marchantiales</taxon>
        <taxon>Marchantiaceae</taxon>
        <taxon>Marchantia</taxon>
    </lineage>
</organism>
<evidence type="ECO:0000256" key="1">
    <source>
        <dbReference type="SAM" id="MobiDB-lite"/>
    </source>
</evidence>
<evidence type="ECO:0000313" key="2">
    <source>
        <dbReference type="EMBL" id="OAE28851.1"/>
    </source>
</evidence>
<sequence length="182" mass="19535">MLCMVSAPVVDQFFSLECEIRAREGGVSIGQVSATGKSLQENLGAAGLRASGSGTGGDEAQASKTDHYWRGGHPLERAGRERAATPRKFARRDFEVGIAILRSCCSVAPECEKSQLAAASTSRQDLEASLMFSPGHDSPRTPGQRTSGYFEVFCIDFAILAELLLIDDYFLLGTSNLARTIV</sequence>
<feature type="compositionally biased region" description="Basic and acidic residues" evidence="1">
    <location>
        <begin position="64"/>
        <end position="73"/>
    </location>
</feature>
<dbReference type="AlphaFoldDB" id="A0A176W8A9"/>
<comment type="caution">
    <text evidence="2">The sequence shown here is derived from an EMBL/GenBank/DDBJ whole genome shotgun (WGS) entry which is preliminary data.</text>
</comment>
<proteinExistence type="predicted"/>
<feature type="region of interest" description="Disordered" evidence="1">
    <location>
        <begin position="48"/>
        <end position="73"/>
    </location>
</feature>
<dbReference type="Proteomes" id="UP000077202">
    <property type="component" value="Unassembled WGS sequence"/>
</dbReference>
<keyword evidence="3" id="KW-1185">Reference proteome</keyword>
<reference evidence="2" key="1">
    <citation type="submission" date="2016-03" db="EMBL/GenBank/DDBJ databases">
        <title>Mechanisms controlling the formation of the plant cell surface in tip-growing cells are functionally conserved among land plants.</title>
        <authorList>
            <person name="Honkanen S."/>
            <person name="Jones V.A."/>
            <person name="Morieri G."/>
            <person name="Champion C."/>
            <person name="Hetherington A.J."/>
            <person name="Kelly S."/>
            <person name="Saint-Marcoux D."/>
            <person name="Proust H."/>
            <person name="Prescott H."/>
            <person name="Dolan L."/>
        </authorList>
    </citation>
    <scope>NUCLEOTIDE SEQUENCE [LARGE SCALE GENOMIC DNA]</scope>
    <source>
        <tissue evidence="2">Whole gametophyte</tissue>
    </source>
</reference>
<name>A0A176W8A9_MARPO</name>